<keyword evidence="4" id="KW-1185">Reference proteome</keyword>
<evidence type="ECO:0000313" key="3">
    <source>
        <dbReference type="Proteomes" id="UP000315112"/>
    </source>
</evidence>
<reference evidence="1 4" key="3">
    <citation type="submission" date="2019-12" db="EMBL/GenBank/DDBJ databases">
        <title>Draft Genome Sequences of Six Type Strains of the Genus Massilia.</title>
        <authorList>
            <person name="Miess H."/>
            <person name="Frediansyah A."/>
            <person name="Goeker M."/>
            <person name="Gross H."/>
        </authorList>
    </citation>
    <scope>NUCLEOTIDE SEQUENCE [LARGE SCALE GENOMIC DNA]</scope>
    <source>
        <strain evidence="1 4">DSM 26639</strain>
    </source>
</reference>
<evidence type="ECO:0008006" key="5">
    <source>
        <dbReference type="Google" id="ProtNLM"/>
    </source>
</evidence>
<dbReference type="RefSeq" id="WP_145876856.1">
    <property type="nucleotide sequence ID" value="NZ_CP046904.1"/>
</dbReference>
<proteinExistence type="predicted"/>
<dbReference type="AlphaFoldDB" id="A0A562PNA7"/>
<protein>
    <recommendedName>
        <fullName evidence="5">Nucleotidyltransferase</fullName>
    </recommendedName>
</protein>
<dbReference type="InterPro" id="IPR043519">
    <property type="entry name" value="NT_sf"/>
</dbReference>
<name>A0A562PNA7_9BURK</name>
<evidence type="ECO:0000313" key="2">
    <source>
        <dbReference type="EMBL" id="TWI45848.1"/>
    </source>
</evidence>
<dbReference type="OrthoDB" id="5510318at2"/>
<evidence type="ECO:0000313" key="1">
    <source>
        <dbReference type="EMBL" id="QGZ40413.1"/>
    </source>
</evidence>
<dbReference type="SUPFAM" id="SSF81301">
    <property type="entry name" value="Nucleotidyltransferase"/>
    <property type="match status" value="1"/>
</dbReference>
<sequence>MRNKSTVAKYLKRYLDHRSRRRDQLRDTLTALTERLPETVIFGGMIREVALGNTRQFSSDVDIVTQSSSAEINAAIAEFSPIRNKFGGFRFNVGTQLFDIWSFADTWAFRNGLVFGASFEDILKTTFFNLDAAAYHLQQRKIYCAEFYITAVKNRVLDLNLEQNPAPSSMVRRAIRLSIENSLLITPRLGEYILRNFNSENADDMSSMYVEALRRFLAADTEQNFSFAPQATLFNNPAEQLAIGHCKTTGTPYSTEIPVY</sequence>
<evidence type="ECO:0000313" key="4">
    <source>
        <dbReference type="Proteomes" id="UP000437862"/>
    </source>
</evidence>
<dbReference type="EMBL" id="CP046904">
    <property type="protein sequence ID" value="QGZ40413.1"/>
    <property type="molecule type" value="Genomic_DNA"/>
</dbReference>
<reference evidence="2 3" key="1">
    <citation type="journal article" date="2015" name="Stand. Genomic Sci.">
        <title>Genomic Encyclopedia of Bacterial and Archaeal Type Strains, Phase III: the genomes of soil and plant-associated and newly described type strains.</title>
        <authorList>
            <person name="Whitman W.B."/>
            <person name="Woyke T."/>
            <person name="Klenk H.P."/>
            <person name="Zhou Y."/>
            <person name="Lilburn T.G."/>
            <person name="Beck B.J."/>
            <person name="De Vos P."/>
            <person name="Vandamme P."/>
            <person name="Eisen J.A."/>
            <person name="Garrity G."/>
            <person name="Hugenholtz P."/>
            <person name="Kyrpides N.C."/>
        </authorList>
    </citation>
    <scope>NUCLEOTIDE SEQUENCE [LARGE SCALE GENOMIC DNA]</scope>
    <source>
        <strain evidence="2 3">CGMCC 1.10685</strain>
    </source>
</reference>
<gene>
    <name evidence="1" type="ORF">GO485_16035</name>
    <name evidence="2" type="ORF">IP92_03278</name>
</gene>
<reference evidence="2" key="2">
    <citation type="submission" date="2019-07" db="EMBL/GenBank/DDBJ databases">
        <authorList>
            <person name="Whitman W."/>
            <person name="Huntemann M."/>
            <person name="Clum A."/>
            <person name="Pillay M."/>
            <person name="Palaniappan K."/>
            <person name="Varghese N."/>
            <person name="Mikhailova N."/>
            <person name="Stamatis D."/>
            <person name="Reddy T."/>
            <person name="Daum C."/>
            <person name="Shapiro N."/>
            <person name="Ivanova N."/>
            <person name="Kyrpides N."/>
            <person name="Woyke T."/>
        </authorList>
    </citation>
    <scope>NUCLEOTIDE SEQUENCE</scope>
    <source>
        <strain evidence="2">CGMCC 1.10685</strain>
    </source>
</reference>
<dbReference type="Proteomes" id="UP000437862">
    <property type="component" value="Chromosome"/>
</dbReference>
<dbReference type="EMBL" id="VLKW01000006">
    <property type="protein sequence ID" value="TWI45848.1"/>
    <property type="molecule type" value="Genomic_DNA"/>
</dbReference>
<dbReference type="Proteomes" id="UP000315112">
    <property type="component" value="Unassembled WGS sequence"/>
</dbReference>
<dbReference type="Gene3D" id="3.30.460.10">
    <property type="entry name" value="Beta Polymerase, domain 2"/>
    <property type="match status" value="1"/>
</dbReference>
<accession>A0A562PNA7</accession>
<organism evidence="2 3">
    <name type="scientific">Pseudoduganella flava</name>
    <dbReference type="NCBI Taxonomy" id="871742"/>
    <lineage>
        <taxon>Bacteria</taxon>
        <taxon>Pseudomonadati</taxon>
        <taxon>Pseudomonadota</taxon>
        <taxon>Betaproteobacteria</taxon>
        <taxon>Burkholderiales</taxon>
        <taxon>Oxalobacteraceae</taxon>
        <taxon>Telluria group</taxon>
        <taxon>Pseudoduganella</taxon>
    </lineage>
</organism>